<feature type="region of interest" description="Disordered" evidence="1">
    <location>
        <begin position="362"/>
        <end position="494"/>
    </location>
</feature>
<feature type="compositionally biased region" description="Low complexity" evidence="1">
    <location>
        <begin position="306"/>
        <end position="319"/>
    </location>
</feature>
<protein>
    <submittedName>
        <fullName evidence="2">G5743 protein</fullName>
    </submittedName>
</protein>
<dbReference type="EMBL" id="CAXHTA020000008">
    <property type="protein sequence ID" value="CAL5223259.1"/>
    <property type="molecule type" value="Genomic_DNA"/>
</dbReference>
<feature type="compositionally biased region" description="Low complexity" evidence="1">
    <location>
        <begin position="196"/>
        <end position="208"/>
    </location>
</feature>
<reference evidence="2 3" key="1">
    <citation type="submission" date="2024-06" db="EMBL/GenBank/DDBJ databases">
        <authorList>
            <person name="Kraege A."/>
            <person name="Thomma B."/>
        </authorList>
    </citation>
    <scope>NUCLEOTIDE SEQUENCE [LARGE SCALE GENOMIC DNA]</scope>
</reference>
<feature type="region of interest" description="Disordered" evidence="1">
    <location>
        <begin position="283"/>
        <end position="320"/>
    </location>
</feature>
<evidence type="ECO:0000313" key="2">
    <source>
        <dbReference type="EMBL" id="CAL5223259.1"/>
    </source>
</evidence>
<feature type="region of interest" description="Disordered" evidence="1">
    <location>
        <begin position="188"/>
        <end position="228"/>
    </location>
</feature>
<proteinExistence type="predicted"/>
<name>A0ABP1FVV8_9CHLO</name>
<gene>
    <name evidence="2" type="primary">g5743</name>
    <name evidence="2" type="ORF">VP750_LOCUS4918</name>
</gene>
<keyword evidence="3" id="KW-1185">Reference proteome</keyword>
<feature type="compositionally biased region" description="Low complexity" evidence="1">
    <location>
        <begin position="412"/>
        <end position="431"/>
    </location>
</feature>
<feature type="compositionally biased region" description="Low complexity" evidence="1">
    <location>
        <begin position="377"/>
        <end position="388"/>
    </location>
</feature>
<accession>A0ABP1FVV8</accession>
<evidence type="ECO:0000256" key="1">
    <source>
        <dbReference type="SAM" id="MobiDB-lite"/>
    </source>
</evidence>
<dbReference type="Proteomes" id="UP001497392">
    <property type="component" value="Unassembled WGS sequence"/>
</dbReference>
<organism evidence="2 3">
    <name type="scientific">Coccomyxa viridis</name>
    <dbReference type="NCBI Taxonomy" id="1274662"/>
    <lineage>
        <taxon>Eukaryota</taxon>
        <taxon>Viridiplantae</taxon>
        <taxon>Chlorophyta</taxon>
        <taxon>core chlorophytes</taxon>
        <taxon>Trebouxiophyceae</taxon>
        <taxon>Trebouxiophyceae incertae sedis</taxon>
        <taxon>Coccomyxaceae</taxon>
        <taxon>Coccomyxa</taxon>
    </lineage>
</organism>
<sequence>MGSQGAQLESSLPSYKGQAARIVLTEPTSFDTRTPSNSAEPICSAKRLLQFSDSSDDSRSTSLNENVGAAAKVVELQGLNTLLFGAIQALCQQPGGDPEASKDLSQLVAMASKVPPRDAATFDKYRQDLQDSCRRMASALPMSPNRHSQSTDLCSDPFAELATRAPNQALGAEGQAGRDSPFTASASKVIIPRNPSSSSRASSALSHVSSRRSSRMRTSPNPFEVANGSGVIEEGNEEEEVSVEEVVTPGGTCREVLVRQSFDHLVDNPEALFLDPARGKRTDMVPSMRSVPPELPDSKASKQQLADGAAPAGRKAASGQLTDADVAQAISDAGLKPESPSTSGAAANPFATIRAVVTPAVPASRHARPPLHDEGAAAKAQGAAARAASESGDLARPGKGITEAPDLKRISDPSPHSSASGSVSGSPLGAARCAKGPARSQAPSEEPQVLNGGSSGRISKVPPPQNGLPDGGRKSAGNLQNNEPEKAKSGCWCF</sequence>
<evidence type="ECO:0000313" key="3">
    <source>
        <dbReference type="Proteomes" id="UP001497392"/>
    </source>
</evidence>
<comment type="caution">
    <text evidence="2">The sequence shown here is derived from an EMBL/GenBank/DDBJ whole genome shotgun (WGS) entry which is preliminary data.</text>
</comment>